<dbReference type="GO" id="GO:0030497">
    <property type="term" value="P:fatty acid elongation"/>
    <property type="evidence" value="ECO:0007669"/>
    <property type="project" value="TreeGrafter"/>
</dbReference>
<dbReference type="Pfam" id="PF13561">
    <property type="entry name" value="adh_short_C2"/>
    <property type="match status" value="1"/>
</dbReference>
<evidence type="ECO:0000313" key="3">
    <source>
        <dbReference type="Proteomes" id="UP000315010"/>
    </source>
</evidence>
<dbReference type="EC" id="1.1.1.100" evidence="2"/>
<dbReference type="PRINTS" id="PR00081">
    <property type="entry name" value="GDHRDH"/>
</dbReference>
<dbReference type="EMBL" id="SJPJ01000001">
    <property type="protein sequence ID" value="TWT83215.1"/>
    <property type="molecule type" value="Genomic_DNA"/>
</dbReference>
<dbReference type="RefSeq" id="WP_146400226.1">
    <property type="nucleotide sequence ID" value="NZ_SJPJ01000001.1"/>
</dbReference>
<comment type="similarity">
    <text evidence="1">Belongs to the short-chain dehydrogenases/reductases (SDR) family.</text>
</comment>
<dbReference type="GO" id="GO:0004316">
    <property type="term" value="F:3-oxoacyl-[acyl-carrier-protein] reductase (NADPH) activity"/>
    <property type="evidence" value="ECO:0007669"/>
    <property type="project" value="UniProtKB-EC"/>
</dbReference>
<dbReference type="SUPFAM" id="SSF51735">
    <property type="entry name" value="NAD(P)-binding Rossmann-fold domains"/>
    <property type="match status" value="1"/>
</dbReference>
<keyword evidence="2" id="KW-0560">Oxidoreductase</keyword>
<reference evidence="2 3" key="1">
    <citation type="submission" date="2019-02" db="EMBL/GenBank/DDBJ databases">
        <title>Deep-cultivation of Planctomycetes and their phenomic and genomic characterization uncovers novel biology.</title>
        <authorList>
            <person name="Wiegand S."/>
            <person name="Jogler M."/>
            <person name="Boedeker C."/>
            <person name="Pinto D."/>
            <person name="Vollmers J."/>
            <person name="Rivas-Marin E."/>
            <person name="Kohn T."/>
            <person name="Peeters S.H."/>
            <person name="Heuer A."/>
            <person name="Rast P."/>
            <person name="Oberbeckmann S."/>
            <person name="Bunk B."/>
            <person name="Jeske O."/>
            <person name="Meyerdierks A."/>
            <person name="Storesund J.E."/>
            <person name="Kallscheuer N."/>
            <person name="Luecker S."/>
            <person name="Lage O.M."/>
            <person name="Pohl T."/>
            <person name="Merkel B.J."/>
            <person name="Hornburger P."/>
            <person name="Mueller R.-W."/>
            <person name="Bruemmer F."/>
            <person name="Labrenz M."/>
            <person name="Spormann A.M."/>
            <person name="Op Den Camp H."/>
            <person name="Overmann J."/>
            <person name="Amann R."/>
            <person name="Jetten M.S.M."/>
            <person name="Mascher T."/>
            <person name="Medema M.H."/>
            <person name="Devos D.P."/>
            <person name="Kaster A.-K."/>
            <person name="Ovreas L."/>
            <person name="Rohde M."/>
            <person name="Galperin M.Y."/>
            <person name="Jogler C."/>
        </authorList>
    </citation>
    <scope>NUCLEOTIDE SEQUENCE [LARGE SCALE GENOMIC DNA]</scope>
    <source>
        <strain evidence="2 3">CA13</strain>
    </source>
</reference>
<dbReference type="PANTHER" id="PTHR42760:SF40">
    <property type="entry name" value="3-OXOACYL-[ACYL-CARRIER-PROTEIN] REDUCTASE, CHLOROPLASTIC"/>
    <property type="match status" value="1"/>
</dbReference>
<organism evidence="2 3">
    <name type="scientific">Novipirellula herctigrandis</name>
    <dbReference type="NCBI Taxonomy" id="2527986"/>
    <lineage>
        <taxon>Bacteria</taxon>
        <taxon>Pseudomonadati</taxon>
        <taxon>Planctomycetota</taxon>
        <taxon>Planctomycetia</taxon>
        <taxon>Pirellulales</taxon>
        <taxon>Pirellulaceae</taxon>
        <taxon>Novipirellula</taxon>
    </lineage>
</organism>
<dbReference type="Proteomes" id="UP000315010">
    <property type="component" value="Unassembled WGS sequence"/>
</dbReference>
<name>A0A5C5Z7J5_9BACT</name>
<protein>
    <submittedName>
        <fullName evidence="2">3-oxoacyl-[acyl-carrier-protein] reductase FabG</fullName>
        <ecNumber evidence="2">1.1.1.100</ecNumber>
    </submittedName>
</protein>
<keyword evidence="3" id="KW-1185">Reference proteome</keyword>
<dbReference type="AlphaFoldDB" id="A0A5C5Z7J5"/>
<dbReference type="PANTHER" id="PTHR42760">
    <property type="entry name" value="SHORT-CHAIN DEHYDROGENASES/REDUCTASES FAMILY MEMBER"/>
    <property type="match status" value="1"/>
</dbReference>
<evidence type="ECO:0000313" key="2">
    <source>
        <dbReference type="EMBL" id="TWT83215.1"/>
    </source>
</evidence>
<comment type="caution">
    <text evidence="2">The sequence shown here is derived from an EMBL/GenBank/DDBJ whole genome shotgun (WGS) entry which is preliminary data.</text>
</comment>
<sequence>MNQLAFQQTHAVVTGASSGIGRAIATSLARKGVERMVIHYCKNADGAQATAKACAEHGAATVVIPCNLTSSESIQAFASACFVELGEVHTWVNNAGADVLTGAGASLSFDEKLKRLMQVDVLGTIELSRLVAERLMKQPSARPSSMTFIGWDQASEGMEGDAGQMFGPVKTAVTAYAKSLAQSVAPKLRVNTIAPGWIRTSWGESTDPYWNRRAKEQSLMYRWGTPDDVALAVLFASDPANTFFTGQLVRVNGGWNRRSPRSEKE</sequence>
<evidence type="ECO:0000256" key="1">
    <source>
        <dbReference type="ARBA" id="ARBA00006484"/>
    </source>
</evidence>
<gene>
    <name evidence="2" type="primary">fabG_2</name>
    <name evidence="2" type="ORF">CA13_46780</name>
</gene>
<dbReference type="InterPro" id="IPR036291">
    <property type="entry name" value="NAD(P)-bd_dom_sf"/>
</dbReference>
<dbReference type="Gene3D" id="3.40.50.720">
    <property type="entry name" value="NAD(P)-binding Rossmann-like Domain"/>
    <property type="match status" value="1"/>
</dbReference>
<dbReference type="OrthoDB" id="248827at2"/>
<dbReference type="InterPro" id="IPR002347">
    <property type="entry name" value="SDR_fam"/>
</dbReference>
<dbReference type="CDD" id="cd05233">
    <property type="entry name" value="SDR_c"/>
    <property type="match status" value="1"/>
</dbReference>
<accession>A0A5C5Z7J5</accession>
<proteinExistence type="inferred from homology"/>